<dbReference type="Proteomes" id="UP000321750">
    <property type="component" value="Unassembled WGS sequence"/>
</dbReference>
<dbReference type="AlphaFoldDB" id="A0A512JNL3"/>
<sequence length="60" mass="6351">MSDTGGASSSSLSLAARAKLAGEADERSHKAEEAGVEIARFDLGAYFLRGHETKHGLSFR</sequence>
<organism evidence="1 2">
    <name type="scientific">Methylobacterium gnaphalii</name>
    <dbReference type="NCBI Taxonomy" id="1010610"/>
    <lineage>
        <taxon>Bacteria</taxon>
        <taxon>Pseudomonadati</taxon>
        <taxon>Pseudomonadota</taxon>
        <taxon>Alphaproteobacteria</taxon>
        <taxon>Hyphomicrobiales</taxon>
        <taxon>Methylobacteriaceae</taxon>
        <taxon>Methylobacterium</taxon>
    </lineage>
</organism>
<evidence type="ECO:0000313" key="1">
    <source>
        <dbReference type="EMBL" id="GEP11550.1"/>
    </source>
</evidence>
<dbReference type="EMBL" id="BJZV01000020">
    <property type="protein sequence ID" value="GEP11550.1"/>
    <property type="molecule type" value="Genomic_DNA"/>
</dbReference>
<gene>
    <name evidence="1" type="ORF">MGN01_33950</name>
</gene>
<accession>A0A512JNL3</accession>
<comment type="caution">
    <text evidence="1">The sequence shown here is derived from an EMBL/GenBank/DDBJ whole genome shotgun (WGS) entry which is preliminary data.</text>
</comment>
<evidence type="ECO:0000313" key="2">
    <source>
        <dbReference type="Proteomes" id="UP000321750"/>
    </source>
</evidence>
<keyword evidence="2" id="KW-1185">Reference proteome</keyword>
<name>A0A512JNL3_9HYPH</name>
<protein>
    <submittedName>
        <fullName evidence="1">Uncharacterized protein</fullName>
    </submittedName>
</protein>
<reference evidence="1 2" key="1">
    <citation type="submission" date="2019-07" db="EMBL/GenBank/DDBJ databases">
        <title>Whole genome shotgun sequence of Methylobacterium gnaphalii NBRC 107716.</title>
        <authorList>
            <person name="Hosoyama A."/>
            <person name="Uohara A."/>
            <person name="Ohji S."/>
            <person name="Ichikawa N."/>
        </authorList>
    </citation>
    <scope>NUCLEOTIDE SEQUENCE [LARGE SCALE GENOMIC DNA]</scope>
    <source>
        <strain evidence="1 2">NBRC 107716</strain>
    </source>
</reference>
<proteinExistence type="predicted"/>